<dbReference type="EMBL" id="JASCZI010121137">
    <property type="protein sequence ID" value="MED6160045.1"/>
    <property type="molecule type" value="Genomic_DNA"/>
</dbReference>
<evidence type="ECO:0000313" key="2">
    <source>
        <dbReference type="Proteomes" id="UP001341840"/>
    </source>
</evidence>
<protein>
    <submittedName>
        <fullName evidence="1">Uncharacterized protein</fullName>
    </submittedName>
</protein>
<evidence type="ECO:0000313" key="1">
    <source>
        <dbReference type="EMBL" id="MED6160045.1"/>
    </source>
</evidence>
<name>A0ABU6UHF9_9FABA</name>
<proteinExistence type="predicted"/>
<organism evidence="1 2">
    <name type="scientific">Stylosanthes scabra</name>
    <dbReference type="NCBI Taxonomy" id="79078"/>
    <lineage>
        <taxon>Eukaryota</taxon>
        <taxon>Viridiplantae</taxon>
        <taxon>Streptophyta</taxon>
        <taxon>Embryophyta</taxon>
        <taxon>Tracheophyta</taxon>
        <taxon>Spermatophyta</taxon>
        <taxon>Magnoliopsida</taxon>
        <taxon>eudicotyledons</taxon>
        <taxon>Gunneridae</taxon>
        <taxon>Pentapetalae</taxon>
        <taxon>rosids</taxon>
        <taxon>fabids</taxon>
        <taxon>Fabales</taxon>
        <taxon>Fabaceae</taxon>
        <taxon>Papilionoideae</taxon>
        <taxon>50 kb inversion clade</taxon>
        <taxon>dalbergioids sensu lato</taxon>
        <taxon>Dalbergieae</taxon>
        <taxon>Pterocarpus clade</taxon>
        <taxon>Stylosanthes</taxon>
    </lineage>
</organism>
<reference evidence="1 2" key="1">
    <citation type="journal article" date="2023" name="Plants (Basel)">
        <title>Bridging the Gap: Combining Genomics and Transcriptomics Approaches to Understand Stylosanthes scabra, an Orphan Legume from the Brazilian Caatinga.</title>
        <authorList>
            <person name="Ferreira-Neto J.R.C."/>
            <person name="da Silva M.D."/>
            <person name="Binneck E."/>
            <person name="de Melo N.F."/>
            <person name="da Silva R.H."/>
            <person name="de Melo A.L.T.M."/>
            <person name="Pandolfi V."/>
            <person name="Bustamante F.O."/>
            <person name="Brasileiro-Vidal A.C."/>
            <person name="Benko-Iseppon A.M."/>
        </authorList>
    </citation>
    <scope>NUCLEOTIDE SEQUENCE [LARGE SCALE GENOMIC DNA]</scope>
    <source>
        <tissue evidence="1">Leaves</tissue>
    </source>
</reference>
<dbReference type="Proteomes" id="UP001341840">
    <property type="component" value="Unassembled WGS sequence"/>
</dbReference>
<keyword evidence="2" id="KW-1185">Reference proteome</keyword>
<sequence>MPSSSSFRSLDHAIDVAKNIFLNKVDVGCWLEDLFYRDCFNNYMATTTKSIKQEANEKYEDISYGVKTTTLNSAEVNSIGTDHVTEFDTNNDPQENFRGLDGNQTKVEEHVRPKRGFDVNLDGVGKYLIR</sequence>
<accession>A0ABU6UHF9</accession>
<comment type="caution">
    <text evidence="1">The sequence shown here is derived from an EMBL/GenBank/DDBJ whole genome shotgun (WGS) entry which is preliminary data.</text>
</comment>
<gene>
    <name evidence="1" type="ORF">PIB30_047786</name>
</gene>